<dbReference type="GO" id="GO:0005524">
    <property type="term" value="F:ATP binding"/>
    <property type="evidence" value="ECO:0007669"/>
    <property type="project" value="UniProtKB-KW"/>
</dbReference>
<comment type="caution">
    <text evidence="11">The sequence shown here is derived from an EMBL/GenBank/DDBJ whole genome shotgun (WGS) entry which is preliminary data.</text>
</comment>
<keyword evidence="9" id="KW-0472">Membrane</keyword>
<dbReference type="AlphaFoldDB" id="A0A101FIZ6"/>
<keyword evidence="5" id="KW-0547">Nucleotide-binding</keyword>
<feature type="transmembrane region" description="Helical" evidence="9">
    <location>
        <begin position="17"/>
        <end position="38"/>
    </location>
</feature>
<dbReference type="Pfam" id="PF02518">
    <property type="entry name" value="HATPase_c"/>
    <property type="match status" value="1"/>
</dbReference>
<dbReference type="InterPro" id="IPR003594">
    <property type="entry name" value="HATPase_dom"/>
</dbReference>
<dbReference type="EC" id="2.7.13.3" evidence="2"/>
<keyword evidence="8" id="KW-0902">Two-component regulatory system</keyword>
<evidence type="ECO:0000313" key="11">
    <source>
        <dbReference type="EMBL" id="HAA84436.1"/>
    </source>
</evidence>
<evidence type="ECO:0000256" key="7">
    <source>
        <dbReference type="ARBA" id="ARBA00022840"/>
    </source>
</evidence>
<feature type="transmembrane region" description="Helical" evidence="9">
    <location>
        <begin position="178"/>
        <end position="201"/>
    </location>
</feature>
<evidence type="ECO:0000313" key="12">
    <source>
        <dbReference type="Proteomes" id="UP000257240"/>
    </source>
</evidence>
<evidence type="ECO:0000256" key="2">
    <source>
        <dbReference type="ARBA" id="ARBA00012438"/>
    </source>
</evidence>
<dbReference type="InterPro" id="IPR005467">
    <property type="entry name" value="His_kinase_dom"/>
</dbReference>
<name>A0A101FIZ6_9BACT</name>
<evidence type="ECO:0000256" key="1">
    <source>
        <dbReference type="ARBA" id="ARBA00000085"/>
    </source>
</evidence>
<evidence type="ECO:0000256" key="3">
    <source>
        <dbReference type="ARBA" id="ARBA00022553"/>
    </source>
</evidence>
<feature type="domain" description="Histidine kinase" evidence="10">
    <location>
        <begin position="222"/>
        <end position="430"/>
    </location>
</feature>
<dbReference type="Gene3D" id="1.10.287.130">
    <property type="match status" value="1"/>
</dbReference>
<dbReference type="SMART" id="SM00387">
    <property type="entry name" value="HATPase_c"/>
    <property type="match status" value="1"/>
</dbReference>
<dbReference type="GO" id="GO:0000155">
    <property type="term" value="F:phosphorelay sensor kinase activity"/>
    <property type="evidence" value="ECO:0007669"/>
    <property type="project" value="InterPro"/>
</dbReference>
<dbReference type="Proteomes" id="UP000257240">
    <property type="component" value="Unassembled WGS sequence"/>
</dbReference>
<comment type="catalytic activity">
    <reaction evidence="1">
        <text>ATP + protein L-histidine = ADP + protein N-phospho-L-histidine.</text>
        <dbReference type="EC" id="2.7.13.3"/>
    </reaction>
</comment>
<evidence type="ECO:0000259" key="10">
    <source>
        <dbReference type="PROSITE" id="PS50109"/>
    </source>
</evidence>
<keyword evidence="6" id="KW-0418">Kinase</keyword>
<dbReference type="InterPro" id="IPR036890">
    <property type="entry name" value="HATPase_C_sf"/>
</dbReference>
<dbReference type="SUPFAM" id="SSF47384">
    <property type="entry name" value="Homodimeric domain of signal transducing histidine kinase"/>
    <property type="match status" value="1"/>
</dbReference>
<dbReference type="EMBL" id="DLVE01000083">
    <property type="protein sequence ID" value="HAA84436.1"/>
    <property type="molecule type" value="Genomic_DNA"/>
</dbReference>
<gene>
    <name evidence="11" type="ORF">DCE01_06610</name>
</gene>
<dbReference type="InterPro" id="IPR036097">
    <property type="entry name" value="HisK_dim/P_sf"/>
</dbReference>
<keyword evidence="4" id="KW-0808">Transferase</keyword>
<dbReference type="PANTHER" id="PTHR43065:SF10">
    <property type="entry name" value="PEROXIDE STRESS-ACTIVATED HISTIDINE KINASE MAK3"/>
    <property type="match status" value="1"/>
</dbReference>
<sequence>MEKLKQIFKQISFKSALILWGVVALAIITLFLSAIFSYKNSKLLAQKALEDQAMMIAITLQGVMTYTNLDEINYNTFLNIILSQNWENLEFIMLYDEDGDIILHSNPELIGYKIDLEELIELKRYKLPYYRFYSEPEEPYKQIFLADFNFYTQKYNLYLRVGLNINTFLFIVKRAQFLFLLKMLACLGLLVAGGIGTKFLIHYEHMALKMKQLESISTMAKILSHEIRNPLGSIKGFSQYLAEKITERDYKRYLGIIFNEALRIERLTDELIFYVNPVKIESKHFDLRELVEEVWLSFKDKYPQVDVTFFVKGEDFSIITDPDKLKEIVVNLIQNAFDAVLETNQEKKEIKVEIEDKGETLRLGVIDNGVGMDEETLKKAFTPFFTTKPKGSGLGLAIVEKLCEAMKIKIKVQTKPGEGTAIWLEMPRFLS</sequence>
<dbReference type="SMART" id="SM00388">
    <property type="entry name" value="HisKA"/>
    <property type="match status" value="1"/>
</dbReference>
<dbReference type="PROSITE" id="PS50109">
    <property type="entry name" value="HIS_KIN"/>
    <property type="match status" value="1"/>
</dbReference>
<evidence type="ECO:0000256" key="5">
    <source>
        <dbReference type="ARBA" id="ARBA00022741"/>
    </source>
</evidence>
<keyword evidence="7" id="KW-0067">ATP-binding</keyword>
<evidence type="ECO:0000256" key="6">
    <source>
        <dbReference type="ARBA" id="ARBA00022777"/>
    </source>
</evidence>
<proteinExistence type="predicted"/>
<dbReference type="PANTHER" id="PTHR43065">
    <property type="entry name" value="SENSOR HISTIDINE KINASE"/>
    <property type="match status" value="1"/>
</dbReference>
<dbReference type="PRINTS" id="PR00344">
    <property type="entry name" value="BCTRLSENSOR"/>
</dbReference>
<dbReference type="Gene3D" id="3.30.565.10">
    <property type="entry name" value="Histidine kinase-like ATPase, C-terminal domain"/>
    <property type="match status" value="1"/>
</dbReference>
<accession>A0A101FIZ6</accession>
<dbReference type="InterPro" id="IPR003661">
    <property type="entry name" value="HisK_dim/P_dom"/>
</dbReference>
<keyword evidence="9" id="KW-0812">Transmembrane</keyword>
<dbReference type="CDD" id="cd00082">
    <property type="entry name" value="HisKA"/>
    <property type="match status" value="1"/>
</dbReference>
<dbReference type="SUPFAM" id="SSF55874">
    <property type="entry name" value="ATPase domain of HSP90 chaperone/DNA topoisomerase II/histidine kinase"/>
    <property type="match status" value="1"/>
</dbReference>
<reference evidence="11 12" key="1">
    <citation type="journal article" date="2018" name="Nat. Biotechnol.">
        <title>A standardized bacterial taxonomy based on genome phylogeny substantially revises the tree of life.</title>
        <authorList>
            <person name="Parks D.H."/>
            <person name="Chuvochina M."/>
            <person name="Waite D.W."/>
            <person name="Rinke C."/>
            <person name="Skarshewski A."/>
            <person name="Chaumeil P.A."/>
            <person name="Hugenholtz P."/>
        </authorList>
    </citation>
    <scope>NUCLEOTIDE SEQUENCE [LARGE SCALE GENOMIC DNA]</scope>
    <source>
        <strain evidence="11">UBA12529</strain>
    </source>
</reference>
<dbReference type="RefSeq" id="WP_273011777.1">
    <property type="nucleotide sequence ID" value="NZ_DAINLL010000026.1"/>
</dbReference>
<organism evidence="11 12">
    <name type="scientific">Thermodesulfobacterium commune</name>
    <dbReference type="NCBI Taxonomy" id="1741"/>
    <lineage>
        <taxon>Bacteria</taxon>
        <taxon>Pseudomonadati</taxon>
        <taxon>Thermodesulfobacteriota</taxon>
        <taxon>Thermodesulfobacteria</taxon>
        <taxon>Thermodesulfobacteriales</taxon>
        <taxon>Thermodesulfobacteriaceae</taxon>
        <taxon>Thermodesulfobacterium</taxon>
    </lineage>
</organism>
<evidence type="ECO:0000256" key="9">
    <source>
        <dbReference type="SAM" id="Phobius"/>
    </source>
</evidence>
<protein>
    <recommendedName>
        <fullName evidence="2">histidine kinase</fullName>
        <ecNumber evidence="2">2.7.13.3</ecNumber>
    </recommendedName>
</protein>
<dbReference type="InterPro" id="IPR004358">
    <property type="entry name" value="Sig_transdc_His_kin-like_C"/>
</dbReference>
<dbReference type="Pfam" id="PF00512">
    <property type="entry name" value="HisKA"/>
    <property type="match status" value="1"/>
</dbReference>
<evidence type="ECO:0000256" key="8">
    <source>
        <dbReference type="ARBA" id="ARBA00023012"/>
    </source>
</evidence>
<keyword evidence="3" id="KW-0597">Phosphoprotein</keyword>
<keyword evidence="9" id="KW-1133">Transmembrane helix</keyword>
<evidence type="ECO:0000256" key="4">
    <source>
        <dbReference type="ARBA" id="ARBA00022679"/>
    </source>
</evidence>